<keyword evidence="3" id="KW-1185">Reference proteome</keyword>
<reference evidence="2" key="1">
    <citation type="submission" date="2023-03" db="EMBL/GenBank/DDBJ databases">
        <title>Actinoallomurus iriomotensis NBRC 103684.</title>
        <authorList>
            <person name="Ichikawa N."/>
            <person name="Sato H."/>
            <person name="Tonouchi N."/>
        </authorList>
    </citation>
    <scope>NUCLEOTIDE SEQUENCE</scope>
    <source>
        <strain evidence="2">NBRC 103684</strain>
    </source>
</reference>
<dbReference type="EMBL" id="BSTK01000006">
    <property type="protein sequence ID" value="GLY86720.1"/>
    <property type="molecule type" value="Genomic_DNA"/>
</dbReference>
<name>A0A9W6W0A2_9ACTN</name>
<dbReference type="Proteomes" id="UP001165074">
    <property type="component" value="Unassembled WGS sequence"/>
</dbReference>
<dbReference type="AlphaFoldDB" id="A0A9W6W0A2"/>
<evidence type="ECO:0000256" key="1">
    <source>
        <dbReference type="SAM" id="Phobius"/>
    </source>
</evidence>
<evidence type="ECO:0000313" key="2">
    <source>
        <dbReference type="EMBL" id="GLY86720.1"/>
    </source>
</evidence>
<comment type="caution">
    <text evidence="2">The sequence shown here is derived from an EMBL/GenBank/DDBJ whole genome shotgun (WGS) entry which is preliminary data.</text>
</comment>
<keyword evidence="1" id="KW-1133">Transmembrane helix</keyword>
<keyword evidence="1" id="KW-0472">Membrane</keyword>
<feature type="transmembrane region" description="Helical" evidence="1">
    <location>
        <begin position="21"/>
        <end position="43"/>
    </location>
</feature>
<accession>A0A9W6W0A2</accession>
<proteinExistence type="predicted"/>
<evidence type="ECO:0000313" key="3">
    <source>
        <dbReference type="Proteomes" id="UP001165074"/>
    </source>
</evidence>
<protein>
    <submittedName>
        <fullName evidence="2">Uncharacterized protein</fullName>
    </submittedName>
</protein>
<organism evidence="2 3">
    <name type="scientific">Actinoallomurus iriomotensis</name>
    <dbReference type="NCBI Taxonomy" id="478107"/>
    <lineage>
        <taxon>Bacteria</taxon>
        <taxon>Bacillati</taxon>
        <taxon>Actinomycetota</taxon>
        <taxon>Actinomycetes</taxon>
        <taxon>Streptosporangiales</taxon>
        <taxon>Thermomonosporaceae</taxon>
        <taxon>Actinoallomurus</taxon>
    </lineage>
</organism>
<keyword evidence="1" id="KW-0812">Transmembrane</keyword>
<sequence length="79" mass="8361">MASYRSVQEQGEGSDVKRRTLVAVVGGVVAVGLGVGIAVAYGVHTGTRSENTVSVQSTQDPHDVATYWTDERMRNAKPG</sequence>
<gene>
    <name evidence="2" type="ORF">Airi02_046490</name>
</gene>